<name>A0A8X6WX03_9ARAC</name>
<dbReference type="OrthoDB" id="6914457at2759"/>
<accession>A0A8X6WX03</accession>
<organism evidence="1 2">
    <name type="scientific">Trichonephila inaurata madagascariensis</name>
    <dbReference type="NCBI Taxonomy" id="2747483"/>
    <lineage>
        <taxon>Eukaryota</taxon>
        <taxon>Metazoa</taxon>
        <taxon>Ecdysozoa</taxon>
        <taxon>Arthropoda</taxon>
        <taxon>Chelicerata</taxon>
        <taxon>Arachnida</taxon>
        <taxon>Araneae</taxon>
        <taxon>Araneomorphae</taxon>
        <taxon>Entelegynae</taxon>
        <taxon>Araneoidea</taxon>
        <taxon>Nephilidae</taxon>
        <taxon>Trichonephila</taxon>
        <taxon>Trichonephila inaurata</taxon>
    </lineage>
</organism>
<gene>
    <name evidence="1" type="ORF">TNIN_284231</name>
</gene>
<keyword evidence="2" id="KW-1185">Reference proteome</keyword>
<proteinExistence type="predicted"/>
<protein>
    <submittedName>
        <fullName evidence="1">Uncharacterized protein</fullName>
    </submittedName>
</protein>
<reference evidence="1" key="1">
    <citation type="submission" date="2020-08" db="EMBL/GenBank/DDBJ databases">
        <title>Multicomponent nature underlies the extraordinary mechanical properties of spider dragline silk.</title>
        <authorList>
            <person name="Kono N."/>
            <person name="Nakamura H."/>
            <person name="Mori M."/>
            <person name="Yoshida Y."/>
            <person name="Ohtoshi R."/>
            <person name="Malay A.D."/>
            <person name="Moran D.A.P."/>
            <person name="Tomita M."/>
            <person name="Numata K."/>
            <person name="Arakawa K."/>
        </authorList>
    </citation>
    <scope>NUCLEOTIDE SEQUENCE</scope>
</reference>
<dbReference type="AlphaFoldDB" id="A0A8X6WX03"/>
<evidence type="ECO:0000313" key="2">
    <source>
        <dbReference type="Proteomes" id="UP000886998"/>
    </source>
</evidence>
<dbReference type="EMBL" id="BMAV01002610">
    <property type="protein sequence ID" value="GFY41646.1"/>
    <property type="molecule type" value="Genomic_DNA"/>
</dbReference>
<sequence>DHAVVYLEPARFAKEQAYVALSSVGALDGLRIGELDCSKLAGKDIVQ</sequence>
<dbReference type="Proteomes" id="UP000886998">
    <property type="component" value="Unassembled WGS sequence"/>
</dbReference>
<feature type="non-terminal residue" evidence="1">
    <location>
        <position position="1"/>
    </location>
</feature>
<comment type="caution">
    <text evidence="1">The sequence shown here is derived from an EMBL/GenBank/DDBJ whole genome shotgun (WGS) entry which is preliminary data.</text>
</comment>
<evidence type="ECO:0000313" key="1">
    <source>
        <dbReference type="EMBL" id="GFY41646.1"/>
    </source>
</evidence>